<dbReference type="AlphaFoldDB" id="A0AAV5HNA0"/>
<sequence>MLSWVIRQDISLHTNFGLMVCKQAVGKVVHGAPNEILLVFDGNTGLNSLPQARESMR</sequence>
<name>A0AAV5HNA0_9ROSI</name>
<dbReference type="EMBL" id="BPVZ01000002">
    <property type="protein sequence ID" value="GKU88230.1"/>
    <property type="molecule type" value="Genomic_DNA"/>
</dbReference>
<organism evidence="1 2">
    <name type="scientific">Rubroshorea leprosula</name>
    <dbReference type="NCBI Taxonomy" id="152421"/>
    <lineage>
        <taxon>Eukaryota</taxon>
        <taxon>Viridiplantae</taxon>
        <taxon>Streptophyta</taxon>
        <taxon>Embryophyta</taxon>
        <taxon>Tracheophyta</taxon>
        <taxon>Spermatophyta</taxon>
        <taxon>Magnoliopsida</taxon>
        <taxon>eudicotyledons</taxon>
        <taxon>Gunneridae</taxon>
        <taxon>Pentapetalae</taxon>
        <taxon>rosids</taxon>
        <taxon>malvids</taxon>
        <taxon>Malvales</taxon>
        <taxon>Dipterocarpaceae</taxon>
        <taxon>Rubroshorea</taxon>
    </lineage>
</organism>
<keyword evidence="2" id="KW-1185">Reference proteome</keyword>
<accession>A0AAV5HNA0</accession>
<dbReference type="Proteomes" id="UP001054252">
    <property type="component" value="Unassembled WGS sequence"/>
</dbReference>
<comment type="caution">
    <text evidence="1">The sequence shown here is derived from an EMBL/GenBank/DDBJ whole genome shotgun (WGS) entry which is preliminary data.</text>
</comment>
<evidence type="ECO:0000313" key="2">
    <source>
        <dbReference type="Proteomes" id="UP001054252"/>
    </source>
</evidence>
<reference evidence="1 2" key="1">
    <citation type="journal article" date="2021" name="Commun. Biol.">
        <title>The genome of Shorea leprosula (Dipterocarpaceae) highlights the ecological relevance of drought in aseasonal tropical rainforests.</title>
        <authorList>
            <person name="Ng K.K.S."/>
            <person name="Kobayashi M.J."/>
            <person name="Fawcett J.A."/>
            <person name="Hatakeyama M."/>
            <person name="Paape T."/>
            <person name="Ng C.H."/>
            <person name="Ang C.C."/>
            <person name="Tnah L.H."/>
            <person name="Lee C.T."/>
            <person name="Nishiyama T."/>
            <person name="Sese J."/>
            <person name="O'Brien M.J."/>
            <person name="Copetti D."/>
            <person name="Mohd Noor M.I."/>
            <person name="Ong R.C."/>
            <person name="Putra M."/>
            <person name="Sireger I.Z."/>
            <person name="Indrioko S."/>
            <person name="Kosugi Y."/>
            <person name="Izuno A."/>
            <person name="Isagi Y."/>
            <person name="Lee S.L."/>
            <person name="Shimizu K.K."/>
        </authorList>
    </citation>
    <scope>NUCLEOTIDE SEQUENCE [LARGE SCALE GENOMIC DNA]</scope>
    <source>
        <strain evidence="1">214</strain>
    </source>
</reference>
<protein>
    <submittedName>
        <fullName evidence="1">Uncharacterized protein</fullName>
    </submittedName>
</protein>
<gene>
    <name evidence="1" type="ORF">SLEP1_g2518</name>
</gene>
<evidence type="ECO:0000313" key="1">
    <source>
        <dbReference type="EMBL" id="GKU88230.1"/>
    </source>
</evidence>
<proteinExistence type="predicted"/>